<dbReference type="InterPro" id="IPR042099">
    <property type="entry name" value="ANL_N_sf"/>
</dbReference>
<evidence type="ECO:0000256" key="1">
    <source>
        <dbReference type="ARBA" id="ARBA00001946"/>
    </source>
</evidence>
<keyword evidence="3" id="KW-1133">Transmembrane helix</keyword>
<dbReference type="STRING" id="93759.A0A1R3JAE8"/>
<dbReference type="InterPro" id="IPR000873">
    <property type="entry name" value="AMP-dep_synth/lig_dom"/>
</dbReference>
<reference evidence="6" key="1">
    <citation type="submission" date="2013-09" db="EMBL/GenBank/DDBJ databases">
        <title>Corchorus olitorius genome sequencing.</title>
        <authorList>
            <person name="Alam M."/>
            <person name="Haque M.S."/>
            <person name="Islam M.S."/>
            <person name="Emdad E.M."/>
            <person name="Islam M.M."/>
            <person name="Ahmed B."/>
            <person name="Halim A."/>
            <person name="Hossen Q.M.M."/>
            <person name="Hossain M.Z."/>
            <person name="Ahmed R."/>
            <person name="Khan M.M."/>
            <person name="Islam R."/>
            <person name="Rashid M.M."/>
            <person name="Khan S.A."/>
            <person name="Rahman M.S."/>
            <person name="Alam M."/>
            <person name="Yahiya A.S."/>
            <person name="Khan M.S."/>
            <person name="Azam M.S."/>
            <person name="Haque T."/>
            <person name="Lashkar M.Z.H."/>
            <person name="Akhand A.I."/>
            <person name="Morshed G."/>
            <person name="Roy S."/>
            <person name="Uddin K.S."/>
            <person name="Rabeya T."/>
            <person name="Hossain A.S."/>
            <person name="Chowdhury A."/>
            <person name="Snigdha A.R."/>
            <person name="Mortoza M.S."/>
            <person name="Matin S.A."/>
            <person name="Hoque S.M.E."/>
            <person name="Islam M.K."/>
            <person name="Roy D.K."/>
            <person name="Haider R."/>
            <person name="Moosa M.M."/>
            <person name="Elias S.M."/>
            <person name="Hasan A.M."/>
            <person name="Jahan S."/>
            <person name="Shafiuddin M."/>
            <person name="Mahmood N."/>
            <person name="Shommy N.S."/>
        </authorList>
    </citation>
    <scope>NUCLEOTIDE SEQUENCE [LARGE SCALE GENOMIC DNA]</scope>
    <source>
        <strain evidence="6">cv. O-4</strain>
    </source>
</reference>
<organism evidence="5 6">
    <name type="scientific">Corchorus olitorius</name>
    <dbReference type="NCBI Taxonomy" id="93759"/>
    <lineage>
        <taxon>Eukaryota</taxon>
        <taxon>Viridiplantae</taxon>
        <taxon>Streptophyta</taxon>
        <taxon>Embryophyta</taxon>
        <taxon>Tracheophyta</taxon>
        <taxon>Spermatophyta</taxon>
        <taxon>Magnoliopsida</taxon>
        <taxon>eudicotyledons</taxon>
        <taxon>Gunneridae</taxon>
        <taxon>Pentapetalae</taxon>
        <taxon>rosids</taxon>
        <taxon>malvids</taxon>
        <taxon>Malvales</taxon>
        <taxon>Malvaceae</taxon>
        <taxon>Grewioideae</taxon>
        <taxon>Apeibeae</taxon>
        <taxon>Corchorus</taxon>
    </lineage>
</organism>
<dbReference type="Pfam" id="PF00501">
    <property type="entry name" value="AMP-binding"/>
    <property type="match status" value="1"/>
</dbReference>
<comment type="caution">
    <text evidence="5">The sequence shown here is derived from an EMBL/GenBank/DDBJ whole genome shotgun (WGS) entry which is preliminary data.</text>
</comment>
<keyword evidence="3" id="KW-0472">Membrane</keyword>
<dbReference type="GO" id="GO:0016020">
    <property type="term" value="C:membrane"/>
    <property type="evidence" value="ECO:0007669"/>
    <property type="project" value="TreeGrafter"/>
</dbReference>
<proteinExistence type="predicted"/>
<dbReference type="Proteomes" id="UP000187203">
    <property type="component" value="Unassembled WGS sequence"/>
</dbReference>
<dbReference type="PANTHER" id="PTHR43272:SF92">
    <property type="entry name" value="LONG CHAIN ACYL-COA SYNTHETASE 8"/>
    <property type="match status" value="1"/>
</dbReference>
<dbReference type="SUPFAM" id="SSF56801">
    <property type="entry name" value="Acetyl-CoA synthetase-like"/>
    <property type="match status" value="1"/>
</dbReference>
<comment type="pathway">
    <text evidence="2">Lipid metabolism; fatty acid metabolism.</text>
</comment>
<evidence type="ECO:0000313" key="6">
    <source>
        <dbReference type="Proteomes" id="UP000187203"/>
    </source>
</evidence>
<evidence type="ECO:0000256" key="2">
    <source>
        <dbReference type="ARBA" id="ARBA00004872"/>
    </source>
</evidence>
<keyword evidence="3" id="KW-0812">Transmembrane</keyword>
<protein>
    <submittedName>
        <fullName evidence="5">AMP-dependent synthetase/ligase</fullName>
    </submittedName>
</protein>
<accession>A0A1R3JAE8</accession>
<evidence type="ECO:0000313" key="5">
    <source>
        <dbReference type="EMBL" id="OMO91804.1"/>
    </source>
</evidence>
<feature type="transmembrane region" description="Helical" evidence="3">
    <location>
        <begin position="6"/>
        <end position="25"/>
    </location>
</feature>
<dbReference type="PANTHER" id="PTHR43272">
    <property type="entry name" value="LONG-CHAIN-FATTY-ACID--COA LIGASE"/>
    <property type="match status" value="1"/>
</dbReference>
<sequence>MENSEYGKYGVAVAVSFVLLSMVLMRKKKEKKVGVAVKVGGEEGFAVRNAGHNGLVPAPFAGVTTVASLFQLICECYSGQVLFLTRKLINKDIVTARDGSKLEKLYLADRPTWKTYDHVYYRVRIFAAGLVEFGHDIDTRVAIFSEPRDKCQFVLQGCFRQAITVVILDASLSEEDLVHCLNEGVMITHGNLVAAAAAVKNVIRRLKRDDVYMAYLPLTHISELAIEWGDTNLSRVGPPLSCCYIKLVSWEEGGYTISEKPMPRGEVVVGGLGVTMGYFNNDMETMKVYKVDEGGMHWFYTGDIGQFHPDGCLEIIDKKVLKFRITVFPEYSSAGKTTPLPCQLFPFTEANSWLFLAMDPEPAANLRGFPSLQPYCSMAESRKSLGGSTT</sequence>
<dbReference type="OrthoDB" id="1700726at2759"/>
<dbReference type="GO" id="GO:0004467">
    <property type="term" value="F:long-chain fatty acid-CoA ligase activity"/>
    <property type="evidence" value="ECO:0007669"/>
    <property type="project" value="TreeGrafter"/>
</dbReference>
<keyword evidence="6" id="KW-1185">Reference proteome</keyword>
<dbReference type="EMBL" id="AWUE01016422">
    <property type="protein sequence ID" value="OMO91804.1"/>
    <property type="molecule type" value="Genomic_DNA"/>
</dbReference>
<dbReference type="GO" id="GO:0005783">
    <property type="term" value="C:endoplasmic reticulum"/>
    <property type="evidence" value="ECO:0007669"/>
    <property type="project" value="TreeGrafter"/>
</dbReference>
<gene>
    <name evidence="5" type="ORF">COLO4_18102</name>
</gene>
<feature type="domain" description="AMP-dependent synthetase/ligase" evidence="4">
    <location>
        <begin position="104"/>
        <end position="183"/>
    </location>
</feature>
<comment type="cofactor">
    <cofactor evidence="1">
        <name>Mg(2+)</name>
        <dbReference type="ChEBI" id="CHEBI:18420"/>
    </cofactor>
</comment>
<evidence type="ECO:0000256" key="3">
    <source>
        <dbReference type="SAM" id="Phobius"/>
    </source>
</evidence>
<dbReference type="Gene3D" id="3.40.50.12780">
    <property type="entry name" value="N-terminal domain of ligase-like"/>
    <property type="match status" value="3"/>
</dbReference>
<evidence type="ECO:0000259" key="4">
    <source>
        <dbReference type="Pfam" id="PF00501"/>
    </source>
</evidence>
<dbReference type="AlphaFoldDB" id="A0A1R3JAE8"/>
<name>A0A1R3JAE8_9ROSI</name>